<accession>A0A1C3UYM3</accession>
<dbReference type="EMBL" id="FMAH01000007">
    <property type="protein sequence ID" value="SCB20582.1"/>
    <property type="molecule type" value="Genomic_DNA"/>
</dbReference>
<evidence type="ECO:0000256" key="1">
    <source>
        <dbReference type="SAM" id="Phobius"/>
    </source>
</evidence>
<keyword evidence="1" id="KW-0472">Membrane</keyword>
<name>A0A1C3UYM3_9HYPH</name>
<feature type="transmembrane region" description="Helical" evidence="1">
    <location>
        <begin position="102"/>
        <end position="122"/>
    </location>
</feature>
<organism evidence="2 3">
    <name type="scientific">Rhizobium miluonense</name>
    <dbReference type="NCBI Taxonomy" id="411945"/>
    <lineage>
        <taxon>Bacteria</taxon>
        <taxon>Pseudomonadati</taxon>
        <taxon>Pseudomonadota</taxon>
        <taxon>Alphaproteobacteria</taxon>
        <taxon>Hyphomicrobiales</taxon>
        <taxon>Rhizobiaceae</taxon>
        <taxon>Rhizobium/Agrobacterium group</taxon>
        <taxon>Rhizobium</taxon>
    </lineage>
</organism>
<sequence length="124" mass="13698">MKPDNGSDMLEFLDAIHRKGLLEFSGNHTPDTEIGLLLKRALDSSLIRAGDANGNFGLCFMLTGKGRHALGLSGDRYVNDVSVERCDFDPRRGRNFATFHRLMPAICFIAILCGIALSLFVVRK</sequence>
<keyword evidence="3" id="KW-1185">Reference proteome</keyword>
<dbReference type="AlphaFoldDB" id="A0A1C3UYM3"/>
<dbReference type="STRING" id="411945.GA0061102_100711"/>
<reference evidence="3" key="1">
    <citation type="submission" date="2016-08" db="EMBL/GenBank/DDBJ databases">
        <authorList>
            <person name="Varghese N."/>
            <person name="Submissions Spin"/>
        </authorList>
    </citation>
    <scope>NUCLEOTIDE SEQUENCE [LARGE SCALE GENOMIC DNA]</scope>
    <source>
        <strain evidence="3">HAMBI 2971</strain>
    </source>
</reference>
<gene>
    <name evidence="2" type="ORF">GA0061102_100711</name>
</gene>
<keyword evidence="1" id="KW-0812">Transmembrane</keyword>
<dbReference type="RefSeq" id="WP_092846049.1">
    <property type="nucleotide sequence ID" value="NZ_FMAH01000007.1"/>
</dbReference>
<protein>
    <submittedName>
        <fullName evidence="2">Uncharacterized protein</fullName>
    </submittedName>
</protein>
<keyword evidence="1" id="KW-1133">Transmembrane helix</keyword>
<evidence type="ECO:0000313" key="3">
    <source>
        <dbReference type="Proteomes" id="UP000199435"/>
    </source>
</evidence>
<evidence type="ECO:0000313" key="2">
    <source>
        <dbReference type="EMBL" id="SCB20582.1"/>
    </source>
</evidence>
<dbReference type="Proteomes" id="UP000199435">
    <property type="component" value="Unassembled WGS sequence"/>
</dbReference>
<proteinExistence type="predicted"/>